<feature type="transmembrane region" description="Helical" evidence="2">
    <location>
        <begin position="99"/>
        <end position="117"/>
    </location>
</feature>
<keyword evidence="6" id="KW-1185">Reference proteome</keyword>
<evidence type="ECO:0000313" key="5">
    <source>
        <dbReference type="Proteomes" id="UP000315377"/>
    </source>
</evidence>
<dbReference type="AlphaFoldDB" id="A0AAP9DSR4"/>
<evidence type="ECO:0000256" key="1">
    <source>
        <dbReference type="ARBA" id="ARBA00004651"/>
    </source>
</evidence>
<evidence type="ECO:0000313" key="4">
    <source>
        <dbReference type="EMBL" id="QDM43233.1"/>
    </source>
</evidence>
<feature type="transmembrane region" description="Helical" evidence="2">
    <location>
        <begin position="217"/>
        <end position="235"/>
    </location>
</feature>
<feature type="transmembrane region" description="Helical" evidence="2">
    <location>
        <begin position="353"/>
        <end position="372"/>
    </location>
</feature>
<feature type="transmembrane region" description="Helical" evidence="2">
    <location>
        <begin position="286"/>
        <end position="304"/>
    </location>
</feature>
<dbReference type="EMBL" id="JAMDMM010000032">
    <property type="protein sequence ID" value="MCY9608927.1"/>
    <property type="molecule type" value="Genomic_DNA"/>
</dbReference>
<feature type="transmembrane region" description="Helical" evidence="2">
    <location>
        <begin position="9"/>
        <end position="27"/>
    </location>
</feature>
<feature type="transmembrane region" description="Helical" evidence="2">
    <location>
        <begin position="255"/>
        <end position="274"/>
    </location>
</feature>
<organism evidence="4 5">
    <name type="scientific">Paenibacillus thiaminolyticus</name>
    <name type="common">Bacillus thiaminolyticus</name>
    <dbReference type="NCBI Taxonomy" id="49283"/>
    <lineage>
        <taxon>Bacteria</taxon>
        <taxon>Bacillati</taxon>
        <taxon>Bacillota</taxon>
        <taxon>Bacilli</taxon>
        <taxon>Bacillales</taxon>
        <taxon>Paenibacillaceae</taxon>
        <taxon>Paenibacillus</taxon>
    </lineage>
</organism>
<reference evidence="3 6" key="2">
    <citation type="submission" date="2022-05" db="EMBL/GenBank/DDBJ databases">
        <title>Genome Sequencing of Bee-Associated Microbes.</title>
        <authorList>
            <person name="Dunlap C."/>
        </authorList>
    </citation>
    <scope>NUCLEOTIDE SEQUENCE [LARGE SCALE GENOMIC DNA]</scope>
    <source>
        <strain evidence="3 6">NRRL B-14613</strain>
    </source>
</reference>
<dbReference type="RefSeq" id="WP_087442440.1">
    <property type="nucleotide sequence ID" value="NZ_CABMNB010000025.1"/>
</dbReference>
<dbReference type="GO" id="GO:0022857">
    <property type="term" value="F:transmembrane transporter activity"/>
    <property type="evidence" value="ECO:0007669"/>
    <property type="project" value="InterPro"/>
</dbReference>
<dbReference type="GO" id="GO:0005886">
    <property type="term" value="C:plasma membrane"/>
    <property type="evidence" value="ECO:0007669"/>
    <property type="project" value="UniProtKB-SubCell"/>
</dbReference>
<feature type="transmembrane region" description="Helical" evidence="2">
    <location>
        <begin position="166"/>
        <end position="184"/>
    </location>
</feature>
<feature type="transmembrane region" description="Helical" evidence="2">
    <location>
        <begin position="74"/>
        <end position="93"/>
    </location>
</feature>
<sequence length="416" mass="44374">MGTNDTPSAVARILFWSAVIFNVAVWIDLVSMLNYWGFYHAATPIQLGILIMSFSGSMALATAMGSGRIQKRNVLVMMGAAWGSGMIMVLHLYVASFAAAIALILIKGLLIGCFVNGQEVLLRRMTSPQLYAALDNRFEWLVAIVKCAGPLAAGLSVMVWQPQVTVWIAAVTYAVTAIPAAFLSRPARAGEASREEPAQDNGNVQHPGEAPDASVRAYLMSGLIILAAMSFFVTVGDSQLVVLFRDIYQWDNAAIVAYVMAAAGLGTLLVRMRVATSGVQPSFKAISLSSAGLALVFLAVTWAMSRHMDVAWLLGLFFAGGVCWQIGFSLYLKKLGQLAAARAKMVQFGTVMALTYILGPLFGGMGVAWLGIGATFLWAGVCIFVFGLAASAGYAAILAKLRKSAQRSSHPVKEAK</sequence>
<keyword evidence="2" id="KW-1133">Transmembrane helix</keyword>
<proteinExistence type="predicted"/>
<feature type="transmembrane region" description="Helical" evidence="2">
    <location>
        <begin position="138"/>
        <end position="160"/>
    </location>
</feature>
<feature type="transmembrane region" description="Helical" evidence="2">
    <location>
        <begin position="378"/>
        <end position="399"/>
    </location>
</feature>
<evidence type="ECO:0000313" key="6">
    <source>
        <dbReference type="Proteomes" id="UP001209276"/>
    </source>
</evidence>
<dbReference type="Proteomes" id="UP001209276">
    <property type="component" value="Unassembled WGS sequence"/>
</dbReference>
<dbReference type="InterPro" id="IPR036259">
    <property type="entry name" value="MFS_trans_sf"/>
</dbReference>
<dbReference type="GeneID" id="76995667"/>
<accession>A0AAP9DSR4</accession>
<reference evidence="4 5" key="1">
    <citation type="submission" date="2019-07" db="EMBL/GenBank/DDBJ databases">
        <title>Paenibacillus thiaminolyticus NRRL B-4156.</title>
        <authorList>
            <person name="Hehnly C."/>
            <person name="Zhang L."/>
        </authorList>
    </citation>
    <scope>NUCLEOTIDE SEQUENCE [LARGE SCALE GENOMIC DNA]</scope>
    <source>
        <strain evidence="4 5">NRRL B-4156</strain>
    </source>
</reference>
<dbReference type="Pfam" id="PF07690">
    <property type="entry name" value="MFS_1"/>
    <property type="match status" value="1"/>
</dbReference>
<feature type="transmembrane region" description="Helical" evidence="2">
    <location>
        <begin position="39"/>
        <end position="62"/>
    </location>
</feature>
<dbReference type="Proteomes" id="UP000315377">
    <property type="component" value="Chromosome"/>
</dbReference>
<dbReference type="Gene3D" id="1.20.1250.20">
    <property type="entry name" value="MFS general substrate transporter like domains"/>
    <property type="match status" value="1"/>
</dbReference>
<keyword evidence="2" id="KW-0812">Transmembrane</keyword>
<dbReference type="EMBL" id="CP041405">
    <property type="protein sequence ID" value="QDM43233.1"/>
    <property type="molecule type" value="Genomic_DNA"/>
</dbReference>
<dbReference type="InterPro" id="IPR011701">
    <property type="entry name" value="MFS"/>
</dbReference>
<gene>
    <name evidence="4" type="ORF">FLT43_06705</name>
    <name evidence="3" type="ORF">M5W83_17430</name>
</gene>
<dbReference type="SUPFAM" id="SSF103473">
    <property type="entry name" value="MFS general substrate transporter"/>
    <property type="match status" value="1"/>
</dbReference>
<comment type="subcellular location">
    <subcellularLocation>
        <location evidence="1">Cell membrane</location>
        <topology evidence="1">Multi-pass membrane protein</topology>
    </subcellularLocation>
</comment>
<keyword evidence="2" id="KW-0472">Membrane</keyword>
<name>A0AAP9DSR4_PANTH</name>
<protein>
    <submittedName>
        <fullName evidence="4">MFS transporter</fullName>
    </submittedName>
</protein>
<evidence type="ECO:0000256" key="2">
    <source>
        <dbReference type="SAM" id="Phobius"/>
    </source>
</evidence>
<evidence type="ECO:0000313" key="3">
    <source>
        <dbReference type="EMBL" id="MCY9608927.1"/>
    </source>
</evidence>
<feature type="transmembrane region" description="Helical" evidence="2">
    <location>
        <begin position="310"/>
        <end position="332"/>
    </location>
</feature>